<dbReference type="PRINTS" id="PR01438">
    <property type="entry name" value="UNVRSLSTRESS"/>
</dbReference>
<sequence length="153" mass="16400">MYTRVLVPVDGSEAASRALDAALELAVEMGAELRPFYVIDVPVLAFESPELDPSIMRNAFAAEGRVALTHAEAQMRERGVAGSTCLAEISGPGKDIAHHILLAAADWRADLIVMGTHGRRGLQRLILGSVAERVLRGTTLPVLLVPARTQAEH</sequence>
<evidence type="ECO:0000313" key="3">
    <source>
        <dbReference type="EMBL" id="QBQ99029.1"/>
    </source>
</evidence>
<evidence type="ECO:0000313" key="4">
    <source>
        <dbReference type="Proteomes" id="UP000295727"/>
    </source>
</evidence>
<dbReference type="OrthoDB" id="8547832at2"/>
<keyword evidence="4" id="KW-1185">Reference proteome</keyword>
<proteinExistence type="inferred from homology"/>
<dbReference type="CDD" id="cd00293">
    <property type="entry name" value="USP-like"/>
    <property type="match status" value="1"/>
</dbReference>
<dbReference type="EMBL" id="CP038149">
    <property type="protein sequence ID" value="QBQ99029.1"/>
    <property type="molecule type" value="Genomic_DNA"/>
</dbReference>
<evidence type="ECO:0000256" key="1">
    <source>
        <dbReference type="ARBA" id="ARBA00008791"/>
    </source>
</evidence>
<dbReference type="InterPro" id="IPR014729">
    <property type="entry name" value="Rossmann-like_a/b/a_fold"/>
</dbReference>
<protein>
    <submittedName>
        <fullName evidence="3">Universal stress protein</fullName>
    </submittedName>
</protein>
<evidence type="ECO:0000259" key="2">
    <source>
        <dbReference type="Pfam" id="PF00582"/>
    </source>
</evidence>
<gene>
    <name evidence="3" type="ORF">E1956_17480</name>
</gene>
<reference evidence="3 4" key="1">
    <citation type="submission" date="2019-03" db="EMBL/GenBank/DDBJ databases">
        <title>Paraburkholderia sp. 7MH5, isolated from subtropical forest soil.</title>
        <authorList>
            <person name="Gao Z.-H."/>
            <person name="Qiu L.-H."/>
        </authorList>
    </citation>
    <scope>NUCLEOTIDE SEQUENCE [LARGE SCALE GENOMIC DNA]</scope>
    <source>
        <strain evidence="3 4">7MH5</strain>
    </source>
</reference>
<organism evidence="3 4">
    <name type="scientific">Paraburkholderia pallida</name>
    <dbReference type="NCBI Taxonomy" id="2547399"/>
    <lineage>
        <taxon>Bacteria</taxon>
        <taxon>Pseudomonadati</taxon>
        <taxon>Pseudomonadota</taxon>
        <taxon>Betaproteobacteria</taxon>
        <taxon>Burkholderiales</taxon>
        <taxon>Burkholderiaceae</taxon>
        <taxon>Paraburkholderia</taxon>
    </lineage>
</organism>
<dbReference type="SUPFAM" id="SSF52402">
    <property type="entry name" value="Adenine nucleotide alpha hydrolases-like"/>
    <property type="match status" value="1"/>
</dbReference>
<dbReference type="Proteomes" id="UP000295727">
    <property type="component" value="Chromosome 2"/>
</dbReference>
<dbReference type="PANTHER" id="PTHR46268:SF15">
    <property type="entry name" value="UNIVERSAL STRESS PROTEIN HP_0031"/>
    <property type="match status" value="1"/>
</dbReference>
<dbReference type="InterPro" id="IPR006015">
    <property type="entry name" value="Universal_stress_UspA"/>
</dbReference>
<dbReference type="KEGG" id="ppai:E1956_17480"/>
<comment type="similarity">
    <text evidence="1">Belongs to the universal stress protein A family.</text>
</comment>
<accession>A0A4P7CXK4</accession>
<dbReference type="RefSeq" id="WP_134751384.1">
    <property type="nucleotide sequence ID" value="NZ_CP038149.1"/>
</dbReference>
<dbReference type="Pfam" id="PF00582">
    <property type="entry name" value="Usp"/>
    <property type="match status" value="1"/>
</dbReference>
<dbReference type="Gene3D" id="3.40.50.620">
    <property type="entry name" value="HUPs"/>
    <property type="match status" value="1"/>
</dbReference>
<dbReference type="AlphaFoldDB" id="A0A4P7CXK4"/>
<feature type="domain" description="UspA" evidence="2">
    <location>
        <begin position="1"/>
        <end position="146"/>
    </location>
</feature>
<name>A0A4P7CXK4_9BURK</name>
<dbReference type="PANTHER" id="PTHR46268">
    <property type="entry name" value="STRESS RESPONSE PROTEIN NHAX"/>
    <property type="match status" value="1"/>
</dbReference>
<dbReference type="InterPro" id="IPR006016">
    <property type="entry name" value="UspA"/>
</dbReference>